<keyword evidence="7" id="KW-0256">Endoplasmic reticulum</keyword>
<evidence type="ECO:0000256" key="10">
    <source>
        <dbReference type="ARBA" id="ARBA00023004"/>
    </source>
</evidence>
<evidence type="ECO:0000256" key="11">
    <source>
        <dbReference type="ARBA" id="ARBA00023033"/>
    </source>
</evidence>
<keyword evidence="12" id="KW-0472">Membrane</keyword>
<gene>
    <name evidence="13" type="ORF">GDO78_019331</name>
</gene>
<dbReference type="GO" id="GO:0020037">
    <property type="term" value="F:heme binding"/>
    <property type="evidence" value="ECO:0007669"/>
    <property type="project" value="InterPro"/>
</dbReference>
<comment type="subcellular location">
    <subcellularLocation>
        <location evidence="3">Endoplasmic reticulum membrane</location>
        <topology evidence="3">Peripheral membrane protein</topology>
    </subcellularLocation>
    <subcellularLocation>
        <location evidence="2">Microsome membrane</location>
        <topology evidence="2">Peripheral membrane protein</topology>
    </subcellularLocation>
</comment>
<dbReference type="Proteomes" id="UP000770717">
    <property type="component" value="Unassembled WGS sequence"/>
</dbReference>
<evidence type="ECO:0000256" key="3">
    <source>
        <dbReference type="ARBA" id="ARBA00004406"/>
    </source>
</evidence>
<dbReference type="PANTHER" id="PTHR24300:SF302">
    <property type="entry name" value="CYTOCHROME P450"/>
    <property type="match status" value="1"/>
</dbReference>
<comment type="caution">
    <text evidence="13">The sequence shown here is derived from an EMBL/GenBank/DDBJ whole genome shotgun (WGS) entry which is preliminary data.</text>
</comment>
<evidence type="ECO:0000256" key="1">
    <source>
        <dbReference type="ARBA" id="ARBA00001971"/>
    </source>
</evidence>
<sequence length="326" mass="37459">MVILCGYDTIKDALVNHAEFFSDRPHNPLFSKSIKEHGIAFSNGENWKVMRRFTLSTLRHYGMGKKTIENRIVKEAECLSFSNFTSLNAALTNIIVGILLNERFEYEDPTILRLKALASEKIKLLGSPWVKLYNSFPSVMDRLPGPHRTICKNFKEFQSIIIATFTKSKKEFDMNDQSNLGKQESTQYYHNENLIVLVGDLFAAAVESMSSTMRWGLLLMTKYPEIQKKVQSEIDKVIGSAQPQMEHRKQMAYTDAVIHEIQRFGDVTSITIPHGTTIIPVLHSIHKDKKYFEKPEEFYPEHFLDSDGNFKKNEAFIPYSLGNIHN</sequence>
<dbReference type="GO" id="GO:0016712">
    <property type="term" value="F:oxidoreductase activity, acting on paired donors, with incorporation or reduction of molecular oxygen, reduced flavin or flavoprotein as one donor, and incorporation of one atom of oxygen"/>
    <property type="evidence" value="ECO:0007669"/>
    <property type="project" value="TreeGrafter"/>
</dbReference>
<name>A0A8J6EAS4_ELECQ</name>
<proteinExistence type="inferred from homology"/>
<evidence type="ECO:0000256" key="6">
    <source>
        <dbReference type="ARBA" id="ARBA00022723"/>
    </source>
</evidence>
<evidence type="ECO:0000256" key="7">
    <source>
        <dbReference type="ARBA" id="ARBA00022824"/>
    </source>
</evidence>
<accession>A0A8J6EAS4</accession>
<comment type="similarity">
    <text evidence="4">Belongs to the cytochrome P450 family.</text>
</comment>
<dbReference type="GO" id="GO:0006082">
    <property type="term" value="P:organic acid metabolic process"/>
    <property type="evidence" value="ECO:0007669"/>
    <property type="project" value="TreeGrafter"/>
</dbReference>
<dbReference type="PRINTS" id="PR00463">
    <property type="entry name" value="EP450I"/>
</dbReference>
<evidence type="ECO:0000313" key="14">
    <source>
        <dbReference type="Proteomes" id="UP000770717"/>
    </source>
</evidence>
<dbReference type="SUPFAM" id="SSF48264">
    <property type="entry name" value="Cytochrome P450"/>
    <property type="match status" value="1"/>
</dbReference>
<evidence type="ECO:0000256" key="12">
    <source>
        <dbReference type="ARBA" id="ARBA00023136"/>
    </source>
</evidence>
<dbReference type="AlphaFoldDB" id="A0A8J6EAS4"/>
<keyword evidence="14" id="KW-1185">Reference proteome</keyword>
<keyword evidence="9" id="KW-0560">Oxidoreductase</keyword>
<evidence type="ECO:0000313" key="13">
    <source>
        <dbReference type="EMBL" id="KAG9464828.1"/>
    </source>
</evidence>
<reference evidence="13" key="1">
    <citation type="thesis" date="2020" institute="ProQuest LLC" country="789 East Eisenhower Parkway, Ann Arbor, MI, USA">
        <title>Comparative Genomics and Chromosome Evolution.</title>
        <authorList>
            <person name="Mudd A.B."/>
        </authorList>
    </citation>
    <scope>NUCLEOTIDE SEQUENCE</scope>
    <source>
        <strain evidence="13">HN-11 Male</strain>
        <tissue evidence="13">Kidney and liver</tissue>
    </source>
</reference>
<dbReference type="InterPro" id="IPR050182">
    <property type="entry name" value="Cytochrome_P450_fam2"/>
</dbReference>
<evidence type="ECO:0000256" key="9">
    <source>
        <dbReference type="ARBA" id="ARBA00023002"/>
    </source>
</evidence>
<dbReference type="InterPro" id="IPR002401">
    <property type="entry name" value="Cyt_P450_E_grp-I"/>
</dbReference>
<evidence type="ECO:0000256" key="4">
    <source>
        <dbReference type="ARBA" id="ARBA00010617"/>
    </source>
</evidence>
<dbReference type="GO" id="GO:0005789">
    <property type="term" value="C:endoplasmic reticulum membrane"/>
    <property type="evidence" value="ECO:0007669"/>
    <property type="project" value="UniProtKB-SubCell"/>
</dbReference>
<keyword evidence="10" id="KW-0408">Iron</keyword>
<evidence type="ECO:0000256" key="2">
    <source>
        <dbReference type="ARBA" id="ARBA00004174"/>
    </source>
</evidence>
<keyword evidence="8" id="KW-0492">Microsome</keyword>
<dbReference type="InterPro" id="IPR001128">
    <property type="entry name" value="Cyt_P450"/>
</dbReference>
<organism evidence="13 14">
    <name type="scientific">Eleutherodactylus coqui</name>
    <name type="common">Puerto Rican coqui</name>
    <dbReference type="NCBI Taxonomy" id="57060"/>
    <lineage>
        <taxon>Eukaryota</taxon>
        <taxon>Metazoa</taxon>
        <taxon>Chordata</taxon>
        <taxon>Craniata</taxon>
        <taxon>Vertebrata</taxon>
        <taxon>Euteleostomi</taxon>
        <taxon>Amphibia</taxon>
        <taxon>Batrachia</taxon>
        <taxon>Anura</taxon>
        <taxon>Neobatrachia</taxon>
        <taxon>Hyloidea</taxon>
        <taxon>Eleutherodactylidae</taxon>
        <taxon>Eleutherodactylinae</taxon>
        <taxon>Eleutherodactylus</taxon>
        <taxon>Eleutherodactylus</taxon>
    </lineage>
</organism>
<keyword evidence="5" id="KW-0349">Heme</keyword>
<dbReference type="PANTHER" id="PTHR24300">
    <property type="entry name" value="CYTOCHROME P450 508A4-RELATED"/>
    <property type="match status" value="1"/>
</dbReference>
<dbReference type="FunFam" id="1.10.630.10:FF:000238">
    <property type="entry name" value="Cytochrome P450 2A6"/>
    <property type="match status" value="1"/>
</dbReference>
<protein>
    <submittedName>
        <fullName evidence="13">Uncharacterized protein</fullName>
    </submittedName>
</protein>
<dbReference type="Gene3D" id="1.10.630.10">
    <property type="entry name" value="Cytochrome P450"/>
    <property type="match status" value="1"/>
</dbReference>
<dbReference type="OrthoDB" id="2789670at2759"/>
<keyword evidence="11" id="KW-0503">Monooxygenase</keyword>
<dbReference type="GO" id="GO:0005506">
    <property type="term" value="F:iron ion binding"/>
    <property type="evidence" value="ECO:0007669"/>
    <property type="project" value="InterPro"/>
</dbReference>
<evidence type="ECO:0000256" key="5">
    <source>
        <dbReference type="ARBA" id="ARBA00022617"/>
    </source>
</evidence>
<dbReference type="GO" id="GO:0006805">
    <property type="term" value="P:xenobiotic metabolic process"/>
    <property type="evidence" value="ECO:0007669"/>
    <property type="project" value="TreeGrafter"/>
</dbReference>
<dbReference type="EMBL" id="WNTK01003845">
    <property type="protein sequence ID" value="KAG9464828.1"/>
    <property type="molecule type" value="Genomic_DNA"/>
</dbReference>
<keyword evidence="6" id="KW-0479">Metal-binding</keyword>
<dbReference type="Pfam" id="PF00067">
    <property type="entry name" value="p450"/>
    <property type="match status" value="1"/>
</dbReference>
<comment type="cofactor">
    <cofactor evidence="1">
        <name>heme</name>
        <dbReference type="ChEBI" id="CHEBI:30413"/>
    </cofactor>
</comment>
<dbReference type="InterPro" id="IPR036396">
    <property type="entry name" value="Cyt_P450_sf"/>
</dbReference>
<evidence type="ECO:0000256" key="8">
    <source>
        <dbReference type="ARBA" id="ARBA00022848"/>
    </source>
</evidence>